<dbReference type="AlphaFoldDB" id="A0A0P1IP51"/>
<dbReference type="PIRSF" id="PIRSF028139">
    <property type="entry name" value="DOPA-diox_rel_Mll2280"/>
    <property type="match status" value="1"/>
</dbReference>
<dbReference type="SUPFAM" id="SSF143410">
    <property type="entry name" value="DOPA-like"/>
    <property type="match status" value="1"/>
</dbReference>
<dbReference type="STRING" id="1715692.RUE5091_03909"/>
<keyword evidence="2" id="KW-1185">Reference proteome</keyword>
<evidence type="ECO:0000313" key="1">
    <source>
        <dbReference type="EMBL" id="CUK15748.1"/>
    </source>
</evidence>
<accession>A0A0P1IP51</accession>
<dbReference type="InterPro" id="IPR014980">
    <property type="entry name" value="DOPA_dioxygen"/>
</dbReference>
<organism evidence="1 2">
    <name type="scientific">Ruegeria denitrificans</name>
    <dbReference type="NCBI Taxonomy" id="1715692"/>
    <lineage>
        <taxon>Bacteria</taxon>
        <taxon>Pseudomonadati</taxon>
        <taxon>Pseudomonadota</taxon>
        <taxon>Alphaproteobacteria</taxon>
        <taxon>Rhodobacterales</taxon>
        <taxon>Roseobacteraceae</taxon>
        <taxon>Ruegeria</taxon>
    </lineage>
</organism>
<proteinExistence type="predicted"/>
<protein>
    <submittedName>
        <fullName evidence="1">Aromatic ring-cleaving dioxygenase</fullName>
    </submittedName>
</protein>
<dbReference type="PANTHER" id="PTHR36423:SF2">
    <property type="entry name" value="AFR070WP"/>
    <property type="match status" value="1"/>
</dbReference>
<gene>
    <name evidence="1" type="ORF">RUE5091_03909</name>
</gene>
<dbReference type="GO" id="GO:0051213">
    <property type="term" value="F:dioxygenase activity"/>
    <property type="evidence" value="ECO:0007669"/>
    <property type="project" value="UniProtKB-KW"/>
</dbReference>
<evidence type="ECO:0000313" key="2">
    <source>
        <dbReference type="Proteomes" id="UP000051260"/>
    </source>
</evidence>
<dbReference type="Pfam" id="PF08883">
    <property type="entry name" value="DOPA_dioxygen"/>
    <property type="match status" value="1"/>
</dbReference>
<dbReference type="PANTHER" id="PTHR36423">
    <property type="entry name" value="AFR070WP"/>
    <property type="match status" value="1"/>
</dbReference>
<keyword evidence="1" id="KW-0560">Oxidoreductase</keyword>
<sequence>MTENSARFSVIQIDEVTMPEITGYHAHVYFDADTVGVARQVCEDAARLFSVEMGRVHERNVGPHPRWSCQLTFAPDAFDQVIPWLMLNRQGLTIFTHPETGQHLEDHRDRAIWMGEMLELNLSIFDKMGA</sequence>
<dbReference type="Proteomes" id="UP000051260">
    <property type="component" value="Unassembled WGS sequence"/>
</dbReference>
<dbReference type="InterPro" id="IPR023389">
    <property type="entry name" value="DOPA-like_sf"/>
</dbReference>
<dbReference type="Gene3D" id="3.30.70.1240">
    <property type="entry name" value="DOPA-like domains"/>
    <property type="match status" value="1"/>
</dbReference>
<name>A0A0P1IP51_9RHOB</name>
<dbReference type="EMBL" id="CYUD01000015">
    <property type="protein sequence ID" value="CUK15748.1"/>
    <property type="molecule type" value="Genomic_DNA"/>
</dbReference>
<keyword evidence="1" id="KW-0223">Dioxygenase</keyword>
<reference evidence="2" key="1">
    <citation type="submission" date="2015-09" db="EMBL/GenBank/DDBJ databases">
        <authorList>
            <person name="Rodrigo-Torres L."/>
            <person name="Arahal D.R."/>
        </authorList>
    </citation>
    <scope>NUCLEOTIDE SEQUENCE [LARGE SCALE GENOMIC DNA]</scope>
    <source>
        <strain evidence="2">CECT 5091</strain>
    </source>
</reference>